<evidence type="ECO:0000313" key="4">
    <source>
        <dbReference type="Proteomes" id="UP000662986"/>
    </source>
</evidence>
<dbReference type="InterPro" id="IPR045851">
    <property type="entry name" value="AMP-bd_C_sf"/>
</dbReference>
<proteinExistence type="predicted"/>
<name>A0A974ZVD5_9NOCA</name>
<feature type="domain" description="AMP-binding enzyme C-terminal" evidence="2">
    <location>
        <begin position="429"/>
        <end position="504"/>
    </location>
</feature>
<feature type="domain" description="AMP-dependent synthetase/ligase" evidence="1">
    <location>
        <begin position="24"/>
        <end position="379"/>
    </location>
</feature>
<dbReference type="Gene3D" id="3.40.50.12780">
    <property type="entry name" value="N-terminal domain of ligase-like"/>
    <property type="match status" value="1"/>
</dbReference>
<protein>
    <submittedName>
        <fullName evidence="3">AMP-binding protein</fullName>
    </submittedName>
</protein>
<evidence type="ECO:0000259" key="2">
    <source>
        <dbReference type="Pfam" id="PF13193"/>
    </source>
</evidence>
<keyword evidence="4" id="KW-1185">Reference proteome</keyword>
<dbReference type="InterPro" id="IPR042099">
    <property type="entry name" value="ANL_N_sf"/>
</dbReference>
<dbReference type="SUPFAM" id="SSF56801">
    <property type="entry name" value="Acetyl-CoA synthetase-like"/>
    <property type="match status" value="1"/>
</dbReference>
<dbReference type="Pfam" id="PF13193">
    <property type="entry name" value="AMP-binding_C"/>
    <property type="match status" value="1"/>
</dbReference>
<dbReference type="RefSeq" id="WP_206008248.1">
    <property type="nucleotide sequence ID" value="NZ_CP070619.1"/>
</dbReference>
<dbReference type="EMBL" id="CP070619">
    <property type="protein sequence ID" value="QSE91866.1"/>
    <property type="molecule type" value="Genomic_DNA"/>
</dbReference>
<dbReference type="InterPro" id="IPR050237">
    <property type="entry name" value="ATP-dep_AMP-bd_enzyme"/>
</dbReference>
<dbReference type="PANTHER" id="PTHR43767:SF1">
    <property type="entry name" value="NONRIBOSOMAL PEPTIDE SYNTHASE PES1 (EUROFUNG)-RELATED"/>
    <property type="match status" value="1"/>
</dbReference>
<evidence type="ECO:0000313" key="3">
    <source>
        <dbReference type="EMBL" id="QSE91866.1"/>
    </source>
</evidence>
<gene>
    <name evidence="3" type="ORF">JWS13_26130</name>
</gene>
<dbReference type="Pfam" id="PF00501">
    <property type="entry name" value="AMP-binding"/>
    <property type="match status" value="1"/>
</dbReference>
<sequence length="517" mass="56967">MVTYGEQLTIGQIPHLHAQSHLLRHKTAIVEGETRLTWSDVSERTARLANGLARLGVHKGTKVAVILTNRAQYVEIVYAVAGLGAAVVPISYRFTPGEIEYAVRHSDAEVVIVDGYLTGTFAAAHETLPHIPADHVLLVAGKDESSGYLDYETVLAGSSTDVEYLDMDEWDVYHLAFTGGTSGPPKVCEIPQRIARQGWYDITVEVGNRANDVTVLAGPFYHGLGFTWGLQQLMVGGTIVMLREFNARELLQTIEREHVSFIPMVPTMFEMLLEVPDRASFDIGSVRRLMSAGSPLLTATKERLLEYFPAAGLYELYGSTEAGFFSILKPEDQLRKERSAGLPYFGCELRILDPSGEDVPVGTVGQIYKRGPGLGVRYYKNPGATEDQFLGDWISSGDLGRFDEEGYLYVVDRAKDMIISGGVNIFPTEIEDVLVKHPDVVEAAVIGRPDPKWGEIVTAYVVTRDKIPIPTDELDALCREKLAGYKKPRLYIALDALPKNASGKLLKRVLKSEGGHE</sequence>
<reference evidence="3 4" key="2">
    <citation type="journal article" date="2022" name="Arch. Microbiol.">
        <title>Rhodococcus pseudokoreensis sp. nov. isolated from the rhizosphere of young M26 apple rootstocks.</title>
        <authorList>
            <person name="Kampfer P."/>
            <person name="Glaeser S.P."/>
            <person name="Blom J."/>
            <person name="Wolf J."/>
            <person name="Benning S."/>
            <person name="Schloter M."/>
            <person name="Neumann-Schaal M."/>
        </authorList>
    </citation>
    <scope>NUCLEOTIDE SEQUENCE [LARGE SCALE GENOMIC DNA]</scope>
    <source>
        <strain evidence="3 4">R79</strain>
    </source>
</reference>
<dbReference type="Gene3D" id="3.30.300.30">
    <property type="match status" value="1"/>
</dbReference>
<dbReference type="Proteomes" id="UP000662986">
    <property type="component" value="Chromosome"/>
</dbReference>
<evidence type="ECO:0000259" key="1">
    <source>
        <dbReference type="Pfam" id="PF00501"/>
    </source>
</evidence>
<accession>A0A974ZVD5</accession>
<dbReference type="PANTHER" id="PTHR43767">
    <property type="entry name" value="LONG-CHAIN-FATTY-ACID--COA LIGASE"/>
    <property type="match status" value="1"/>
</dbReference>
<dbReference type="InterPro" id="IPR000873">
    <property type="entry name" value="AMP-dep_synth/lig_dom"/>
</dbReference>
<dbReference type="InterPro" id="IPR025110">
    <property type="entry name" value="AMP-bd_C"/>
</dbReference>
<organism evidence="3 4">
    <name type="scientific">Rhodococcus pseudokoreensis</name>
    <dbReference type="NCBI Taxonomy" id="2811421"/>
    <lineage>
        <taxon>Bacteria</taxon>
        <taxon>Bacillati</taxon>
        <taxon>Actinomycetota</taxon>
        <taxon>Actinomycetes</taxon>
        <taxon>Mycobacteriales</taxon>
        <taxon>Nocardiaceae</taxon>
        <taxon>Rhodococcus</taxon>
    </lineage>
</organism>
<reference evidence="3 4" key="1">
    <citation type="journal article" date="2021" name="Microbiol. Resour. Announc.">
        <title>Complete Genome Sequences of Two Rhodococcus sp. Strains with Large and Linear Chromosomes, Isolated from Apple Rhizosphere.</title>
        <authorList>
            <person name="Benning S."/>
            <person name="Brugnone N."/>
            <person name="Siani R."/>
            <person name="Kublik S."/>
            <person name="Schloter M."/>
            <person name="Rad V."/>
        </authorList>
    </citation>
    <scope>NUCLEOTIDE SEQUENCE [LARGE SCALE GENOMIC DNA]</scope>
    <source>
        <strain evidence="3 4">R79</strain>
    </source>
</reference>